<dbReference type="AlphaFoldDB" id="A0A383V6B2"/>
<dbReference type="PANTHER" id="PTHR42683">
    <property type="entry name" value="ALDEHYDE REDUCTASE"/>
    <property type="match status" value="1"/>
</dbReference>
<dbReference type="Gene3D" id="3.40.50.720">
    <property type="entry name" value="NAD(P)-binding Rossmann-like Domain"/>
    <property type="match status" value="1"/>
</dbReference>
<dbReference type="Proteomes" id="UP000256970">
    <property type="component" value="Unassembled WGS sequence"/>
</dbReference>
<evidence type="ECO:0000256" key="2">
    <source>
        <dbReference type="ARBA" id="ARBA00022723"/>
    </source>
</evidence>
<accession>A0A383V6B2</accession>
<dbReference type="GO" id="GO:0016616">
    <property type="term" value="F:oxidoreductase activity, acting on the CH-OH group of donors, NAD or NADP as acceptor"/>
    <property type="evidence" value="ECO:0007669"/>
    <property type="project" value="InterPro"/>
</dbReference>
<dbReference type="SUPFAM" id="SSF51735">
    <property type="entry name" value="NAD(P)-binding Rossmann-fold domains"/>
    <property type="match status" value="1"/>
</dbReference>
<dbReference type="InterPro" id="IPR036291">
    <property type="entry name" value="NAD(P)-bd_dom_sf"/>
</dbReference>
<keyword evidence="4" id="KW-0560">Oxidoreductase</keyword>
<comment type="similarity">
    <text evidence="5">Belongs to the zinc-containing alcohol dehydrogenase family.</text>
</comment>
<dbReference type="EMBL" id="FNXT01000049">
    <property type="protein sequence ID" value="SZX60249.1"/>
    <property type="molecule type" value="Genomic_DNA"/>
</dbReference>
<evidence type="ECO:0000256" key="5">
    <source>
        <dbReference type="RuleBase" id="RU361277"/>
    </source>
</evidence>
<evidence type="ECO:0000313" key="8">
    <source>
        <dbReference type="Proteomes" id="UP000256970"/>
    </source>
</evidence>
<dbReference type="STRING" id="3088.A0A383V6B2"/>
<protein>
    <recommendedName>
        <fullName evidence="6">Enoyl reductase (ER) domain-containing protein</fullName>
    </recommendedName>
</protein>
<evidence type="ECO:0000256" key="4">
    <source>
        <dbReference type="ARBA" id="ARBA00023002"/>
    </source>
</evidence>
<dbReference type="SUPFAM" id="SSF50129">
    <property type="entry name" value="GroES-like"/>
    <property type="match status" value="1"/>
</dbReference>
<comment type="cofactor">
    <cofactor evidence="1 5">
        <name>Zn(2+)</name>
        <dbReference type="ChEBI" id="CHEBI:29105"/>
    </cofactor>
</comment>
<dbReference type="FunFam" id="3.40.50.720:FF:000022">
    <property type="entry name" value="Cinnamyl alcohol dehydrogenase"/>
    <property type="match status" value="1"/>
</dbReference>
<evidence type="ECO:0000313" key="7">
    <source>
        <dbReference type="EMBL" id="SZX60249.1"/>
    </source>
</evidence>
<keyword evidence="8" id="KW-1185">Reference proteome</keyword>
<sequence length="431" mass="45768">MPRVAVKSVADAGRKFPREFALLHQLGGSDKDVDSEALLKGATVYGDAAAVKSLVEGKDSIEFEQLAKAFAKKSQSGSVEGPEGNCLGWAARDDSGTLAPYKFSRRQLQPNDVMIKITHAGMCHSDLHTIKGDWGPAKYPVVPGHEIVGIVTDVGSAVKKFKTGDRAGVGVFVQSCRECGMCKAGEDIFCPKLVYTYNATQYDGSPAQGGYSTHVVVDETHSFTIPTNLDLAGVAPLLCAGITTFSPYKDHGLDKAGLKIGVVGLGGLGHMAVKFGVAFGCEVYVISRSKAKEAEAKAMGAKAIIPSADEAAMKEAAGTLNGIIDTVSAKHDVNALLALLAPRGRMVVVGLPPDMPTINHFAVVQRNLVYSGSSIGNLHTTQQMLDFCGEKGITADVEVIDMEYVNTAMERMKEGDVKFRFVIDINKSLAL</sequence>
<dbReference type="InterPro" id="IPR020843">
    <property type="entry name" value="ER"/>
</dbReference>
<gene>
    <name evidence="7" type="ORF">BQ4739_LOCUS817</name>
</gene>
<dbReference type="InterPro" id="IPR011032">
    <property type="entry name" value="GroES-like_sf"/>
</dbReference>
<reference evidence="7 8" key="1">
    <citation type="submission" date="2016-10" db="EMBL/GenBank/DDBJ databases">
        <authorList>
            <person name="Cai Z."/>
        </authorList>
    </citation>
    <scope>NUCLEOTIDE SEQUENCE [LARGE SCALE GENOMIC DNA]</scope>
</reference>
<keyword evidence="2 5" id="KW-0479">Metal-binding</keyword>
<dbReference type="InterPro" id="IPR013149">
    <property type="entry name" value="ADH-like_C"/>
</dbReference>
<evidence type="ECO:0000256" key="1">
    <source>
        <dbReference type="ARBA" id="ARBA00001947"/>
    </source>
</evidence>
<proteinExistence type="inferred from homology"/>
<dbReference type="Pfam" id="PF00107">
    <property type="entry name" value="ADH_zinc_N"/>
    <property type="match status" value="1"/>
</dbReference>
<dbReference type="GO" id="GO:0008270">
    <property type="term" value="F:zinc ion binding"/>
    <property type="evidence" value="ECO:0007669"/>
    <property type="project" value="InterPro"/>
</dbReference>
<dbReference type="Gene3D" id="3.90.180.10">
    <property type="entry name" value="Medium-chain alcohol dehydrogenases, catalytic domain"/>
    <property type="match status" value="1"/>
</dbReference>
<dbReference type="InterPro" id="IPR002328">
    <property type="entry name" value="ADH_Zn_CS"/>
</dbReference>
<evidence type="ECO:0000256" key="3">
    <source>
        <dbReference type="ARBA" id="ARBA00022833"/>
    </source>
</evidence>
<organism evidence="7 8">
    <name type="scientific">Tetradesmus obliquus</name>
    <name type="common">Green alga</name>
    <name type="synonym">Acutodesmus obliquus</name>
    <dbReference type="NCBI Taxonomy" id="3088"/>
    <lineage>
        <taxon>Eukaryota</taxon>
        <taxon>Viridiplantae</taxon>
        <taxon>Chlorophyta</taxon>
        <taxon>core chlorophytes</taxon>
        <taxon>Chlorophyceae</taxon>
        <taxon>CS clade</taxon>
        <taxon>Sphaeropleales</taxon>
        <taxon>Scenedesmaceae</taxon>
        <taxon>Tetradesmus</taxon>
    </lineage>
</organism>
<keyword evidence="3 5" id="KW-0862">Zinc</keyword>
<feature type="domain" description="Enoyl reductase (ER)" evidence="6">
    <location>
        <begin position="93"/>
        <end position="423"/>
    </location>
</feature>
<dbReference type="CDD" id="cd05283">
    <property type="entry name" value="CAD1"/>
    <property type="match status" value="1"/>
</dbReference>
<dbReference type="PROSITE" id="PS00059">
    <property type="entry name" value="ADH_ZINC"/>
    <property type="match status" value="1"/>
</dbReference>
<name>A0A383V6B2_TETOB</name>
<evidence type="ECO:0000259" key="6">
    <source>
        <dbReference type="SMART" id="SM00829"/>
    </source>
</evidence>
<dbReference type="Pfam" id="PF08240">
    <property type="entry name" value="ADH_N"/>
    <property type="match status" value="1"/>
</dbReference>
<dbReference type="InterPro" id="IPR047109">
    <property type="entry name" value="CAD-like"/>
</dbReference>
<dbReference type="InterPro" id="IPR013154">
    <property type="entry name" value="ADH-like_N"/>
</dbReference>
<dbReference type="SMART" id="SM00829">
    <property type="entry name" value="PKS_ER"/>
    <property type="match status" value="1"/>
</dbReference>